<keyword evidence="6" id="KW-0228">DNA excision</keyword>
<keyword evidence="5" id="KW-0227">DNA damage</keyword>
<dbReference type="RefSeq" id="WP_380044850.1">
    <property type="nucleotide sequence ID" value="NZ_JBHLTC010000009.1"/>
</dbReference>
<dbReference type="GO" id="GO:0005524">
    <property type="term" value="F:ATP binding"/>
    <property type="evidence" value="ECO:0007669"/>
    <property type="project" value="UniProtKB-KW"/>
</dbReference>
<keyword evidence="9" id="KW-0238">DNA-binding</keyword>
<name>A0ABV6QKF7_9ACTN</name>
<keyword evidence="2" id="KW-0963">Cytoplasm</keyword>
<dbReference type="Gene3D" id="1.20.1580.10">
    <property type="entry name" value="ABC transporter ATPase like domain"/>
    <property type="match status" value="2"/>
</dbReference>
<dbReference type="PANTHER" id="PTHR43152">
    <property type="entry name" value="UVRABC SYSTEM PROTEIN A"/>
    <property type="match status" value="1"/>
</dbReference>
<dbReference type="EMBL" id="JBHLTC010000009">
    <property type="protein sequence ID" value="MFC0624082.1"/>
    <property type="molecule type" value="Genomic_DNA"/>
</dbReference>
<sequence length="747" mass="80795">MTERNITLRQVRTNNLAGLDVDIPRNRLVVFVGVSGSGKSSLVFDTIAAEAGYQLNETYPPFTRNRLPKWTRPDVEQIQGLTPVVVIDQRRIGGNARSTVGTITDTWTYLRLLFSRLSQPHVGESNRFSFNDATGMCPACSGLGEVVVSAVGRFLDLDKSLADGAIRLPGFGNGGYWYSQYADIGSFNVDTPLRQWSQAEREALLYGGEAAAKLGRKPPKGYEGVVERFERIYLRTADDMSERKQETIRQFTRAETCPECAGERLNKAARTATLLGHTIGELSRLEITELAGFVRTVKSANVAPVVAALTARLDAMDQIGLGYLTLSRATSTLSGGESQRVKTVKHLGSSLTEMTYVVDEPTVGLHPTDVESVIQLLKRLRDSGNNVLVVEHDPDVMAQADQVIEIGPAAGAGGGQLIFQGTFARLREAGTPTGQALARRRPLKPTVRTGDGHLTVAGANRNNLRDVTVRIPTGVMTVLTGVAGSGKSSLADELIAQHQATVIDQKPVSTNRRSTPITYTGIAPAIRKLFAQRNGVSASLFSANSEGACPDCEGLGYIYTDLAFMDGQKAICETCNGRRFTAEVLAHTVNGLSIADVDELTIDEAVTRLPGKRIANALRQLAEVGLGYLRLGQSLNTLSGGECQRVKIAKELGQADQPTLYVMDEPTTGLHLNDIDTLLHVLDRLVERGHTVVVIEHNLDVIRRADWLIDLGPGPGRHGGTVLFEGLVGDYTNQPTPTSKALSSFRD</sequence>
<dbReference type="PROSITE" id="PS50893">
    <property type="entry name" value="ABC_TRANSPORTER_2"/>
    <property type="match status" value="1"/>
</dbReference>
<dbReference type="SUPFAM" id="SSF52540">
    <property type="entry name" value="P-loop containing nucleoside triphosphate hydrolases"/>
    <property type="match status" value="2"/>
</dbReference>
<evidence type="ECO:0000256" key="7">
    <source>
        <dbReference type="ARBA" id="ARBA00022840"/>
    </source>
</evidence>
<dbReference type="PROSITE" id="PS00211">
    <property type="entry name" value="ABC_TRANSPORTER_1"/>
    <property type="match status" value="1"/>
</dbReference>
<accession>A0ABV6QKF7</accession>
<keyword evidence="3" id="KW-0677">Repeat</keyword>
<evidence type="ECO:0000256" key="9">
    <source>
        <dbReference type="ARBA" id="ARBA00023125"/>
    </source>
</evidence>
<comment type="caution">
    <text evidence="15">The sequence shown here is derived from an EMBL/GenBank/DDBJ whole genome shotgun (WGS) entry which is preliminary data.</text>
</comment>
<keyword evidence="8" id="KW-0267">Excision nuclease</keyword>
<dbReference type="InterPro" id="IPR027417">
    <property type="entry name" value="P-loop_NTPase"/>
</dbReference>
<feature type="domain" description="ABC transporter" evidence="14">
    <location>
        <begin position="447"/>
        <end position="740"/>
    </location>
</feature>
<dbReference type="InterPro" id="IPR003439">
    <property type="entry name" value="ABC_transporter-like_ATP-bd"/>
</dbReference>
<dbReference type="Gene3D" id="1.10.8.280">
    <property type="entry name" value="ABC transporter ATPase domain-like"/>
    <property type="match status" value="1"/>
</dbReference>
<evidence type="ECO:0000256" key="6">
    <source>
        <dbReference type="ARBA" id="ARBA00022769"/>
    </source>
</evidence>
<proteinExistence type="inferred from homology"/>
<evidence type="ECO:0000259" key="14">
    <source>
        <dbReference type="PROSITE" id="PS50893"/>
    </source>
</evidence>
<dbReference type="PANTHER" id="PTHR43152:SF3">
    <property type="entry name" value="UVRABC SYSTEM PROTEIN A"/>
    <property type="match status" value="1"/>
</dbReference>
<dbReference type="Proteomes" id="UP001589890">
    <property type="component" value="Unassembled WGS sequence"/>
</dbReference>
<evidence type="ECO:0000256" key="8">
    <source>
        <dbReference type="ARBA" id="ARBA00022881"/>
    </source>
</evidence>
<dbReference type="Gene3D" id="3.40.50.300">
    <property type="entry name" value="P-loop containing nucleotide triphosphate hydrolases"/>
    <property type="match status" value="3"/>
</dbReference>
<keyword evidence="10" id="KW-0234">DNA repair</keyword>
<dbReference type="Pfam" id="PF00005">
    <property type="entry name" value="ABC_tran"/>
    <property type="match status" value="1"/>
</dbReference>
<comment type="similarity">
    <text evidence="11">Belongs to the ABC transporter superfamily. UvrA family.</text>
</comment>
<protein>
    <recommendedName>
        <fullName evidence="12">UvrABC system protein A</fullName>
    </recommendedName>
    <alternativeName>
        <fullName evidence="13">Excinuclease ABC subunit A</fullName>
    </alternativeName>
</protein>
<keyword evidence="4" id="KW-0547">Nucleotide-binding</keyword>
<keyword evidence="16" id="KW-1185">Reference proteome</keyword>
<evidence type="ECO:0000256" key="3">
    <source>
        <dbReference type="ARBA" id="ARBA00022737"/>
    </source>
</evidence>
<evidence type="ECO:0000256" key="5">
    <source>
        <dbReference type="ARBA" id="ARBA00022763"/>
    </source>
</evidence>
<gene>
    <name evidence="15" type="ORF">ACFFGN_08410</name>
</gene>
<evidence type="ECO:0000256" key="13">
    <source>
        <dbReference type="ARBA" id="ARBA00042156"/>
    </source>
</evidence>
<evidence type="ECO:0000256" key="12">
    <source>
        <dbReference type="ARBA" id="ARBA00039316"/>
    </source>
</evidence>
<evidence type="ECO:0000313" key="15">
    <source>
        <dbReference type="EMBL" id="MFC0624082.1"/>
    </source>
</evidence>
<keyword evidence="7 15" id="KW-0067">ATP-binding</keyword>
<evidence type="ECO:0000256" key="4">
    <source>
        <dbReference type="ARBA" id="ARBA00022741"/>
    </source>
</evidence>
<comment type="subcellular location">
    <subcellularLocation>
        <location evidence="1">Cytoplasm</location>
    </subcellularLocation>
</comment>
<reference evidence="15 16" key="1">
    <citation type="submission" date="2024-09" db="EMBL/GenBank/DDBJ databases">
        <authorList>
            <person name="Sun Q."/>
            <person name="Mori K."/>
        </authorList>
    </citation>
    <scope>NUCLEOTIDE SEQUENCE [LARGE SCALE GENOMIC DNA]</scope>
    <source>
        <strain evidence="15 16">CGMCC 1.15906</strain>
    </source>
</reference>
<evidence type="ECO:0000256" key="11">
    <source>
        <dbReference type="ARBA" id="ARBA00038000"/>
    </source>
</evidence>
<evidence type="ECO:0000313" key="16">
    <source>
        <dbReference type="Proteomes" id="UP001589890"/>
    </source>
</evidence>
<organism evidence="15 16">
    <name type="scientific">Kribbella deserti</name>
    <dbReference type="NCBI Taxonomy" id="1926257"/>
    <lineage>
        <taxon>Bacteria</taxon>
        <taxon>Bacillati</taxon>
        <taxon>Actinomycetota</taxon>
        <taxon>Actinomycetes</taxon>
        <taxon>Propionibacteriales</taxon>
        <taxon>Kribbellaceae</taxon>
        <taxon>Kribbella</taxon>
    </lineage>
</organism>
<evidence type="ECO:0000256" key="10">
    <source>
        <dbReference type="ARBA" id="ARBA00023204"/>
    </source>
</evidence>
<evidence type="ECO:0000256" key="2">
    <source>
        <dbReference type="ARBA" id="ARBA00022490"/>
    </source>
</evidence>
<dbReference type="InterPro" id="IPR017871">
    <property type="entry name" value="ABC_transporter-like_CS"/>
</dbReference>
<evidence type="ECO:0000256" key="1">
    <source>
        <dbReference type="ARBA" id="ARBA00004496"/>
    </source>
</evidence>